<reference evidence="1" key="1">
    <citation type="journal article" date="2023" name="Mol. Phylogenet. Evol.">
        <title>Genome-scale phylogeny and comparative genomics of the fungal order Sordariales.</title>
        <authorList>
            <person name="Hensen N."/>
            <person name="Bonometti L."/>
            <person name="Westerberg I."/>
            <person name="Brannstrom I.O."/>
            <person name="Guillou S."/>
            <person name="Cros-Aarteil S."/>
            <person name="Calhoun S."/>
            <person name="Haridas S."/>
            <person name="Kuo A."/>
            <person name="Mondo S."/>
            <person name="Pangilinan J."/>
            <person name="Riley R."/>
            <person name="LaButti K."/>
            <person name="Andreopoulos B."/>
            <person name="Lipzen A."/>
            <person name="Chen C."/>
            <person name="Yan M."/>
            <person name="Daum C."/>
            <person name="Ng V."/>
            <person name="Clum A."/>
            <person name="Steindorff A."/>
            <person name="Ohm R.A."/>
            <person name="Martin F."/>
            <person name="Silar P."/>
            <person name="Natvig D.O."/>
            <person name="Lalanne C."/>
            <person name="Gautier V."/>
            <person name="Ament-Velasquez S.L."/>
            <person name="Kruys A."/>
            <person name="Hutchinson M.I."/>
            <person name="Powell A.J."/>
            <person name="Barry K."/>
            <person name="Miller A.N."/>
            <person name="Grigoriev I.V."/>
            <person name="Debuchy R."/>
            <person name="Gladieux P."/>
            <person name="Hiltunen Thoren M."/>
            <person name="Johannesson H."/>
        </authorList>
    </citation>
    <scope>NUCLEOTIDE SEQUENCE</scope>
    <source>
        <strain evidence="1">CBS 757.83</strain>
    </source>
</reference>
<evidence type="ECO:0000313" key="1">
    <source>
        <dbReference type="EMBL" id="KAK4096958.1"/>
    </source>
</evidence>
<proteinExistence type="predicted"/>
<dbReference type="Proteomes" id="UP001305647">
    <property type="component" value="Unassembled WGS sequence"/>
</dbReference>
<protein>
    <submittedName>
        <fullName evidence="1">Uncharacterized protein</fullName>
    </submittedName>
</protein>
<dbReference type="EMBL" id="MU863690">
    <property type="protein sequence ID" value="KAK4096958.1"/>
    <property type="molecule type" value="Genomic_DNA"/>
</dbReference>
<comment type="caution">
    <text evidence="1">The sequence shown here is derived from an EMBL/GenBank/DDBJ whole genome shotgun (WGS) entry which is preliminary data.</text>
</comment>
<gene>
    <name evidence="1" type="ORF">N658DRAFT_489580</name>
</gene>
<evidence type="ECO:0000313" key="2">
    <source>
        <dbReference type="Proteomes" id="UP001305647"/>
    </source>
</evidence>
<keyword evidence="2" id="KW-1185">Reference proteome</keyword>
<organism evidence="1 2">
    <name type="scientific">Parathielavia hyrcaniae</name>
    <dbReference type="NCBI Taxonomy" id="113614"/>
    <lineage>
        <taxon>Eukaryota</taxon>
        <taxon>Fungi</taxon>
        <taxon>Dikarya</taxon>
        <taxon>Ascomycota</taxon>
        <taxon>Pezizomycotina</taxon>
        <taxon>Sordariomycetes</taxon>
        <taxon>Sordariomycetidae</taxon>
        <taxon>Sordariales</taxon>
        <taxon>Chaetomiaceae</taxon>
        <taxon>Parathielavia</taxon>
    </lineage>
</organism>
<sequence>MSANRDGNRIYFCVYFQQGPSGTAGNPPVFHCGLWFEKKQSRGIEVMAEHLHQVCEGVPVPKADENCWDWTHYAIEGIQARNWLSAFPWEGNDGFAARAYNQAVK</sequence>
<reference evidence="1" key="2">
    <citation type="submission" date="2023-05" db="EMBL/GenBank/DDBJ databases">
        <authorList>
            <consortium name="Lawrence Berkeley National Laboratory"/>
            <person name="Steindorff A."/>
            <person name="Hensen N."/>
            <person name="Bonometti L."/>
            <person name="Westerberg I."/>
            <person name="Brannstrom I.O."/>
            <person name="Guillou S."/>
            <person name="Cros-Aarteil S."/>
            <person name="Calhoun S."/>
            <person name="Haridas S."/>
            <person name="Kuo A."/>
            <person name="Mondo S."/>
            <person name="Pangilinan J."/>
            <person name="Riley R."/>
            <person name="Labutti K."/>
            <person name="Andreopoulos B."/>
            <person name="Lipzen A."/>
            <person name="Chen C."/>
            <person name="Yanf M."/>
            <person name="Daum C."/>
            <person name="Ng V."/>
            <person name="Clum A."/>
            <person name="Ohm R."/>
            <person name="Martin F."/>
            <person name="Silar P."/>
            <person name="Natvig D."/>
            <person name="Lalanne C."/>
            <person name="Gautier V."/>
            <person name="Ament-Velasquez S.L."/>
            <person name="Kruys A."/>
            <person name="Hutchinson M.I."/>
            <person name="Powell A.J."/>
            <person name="Barry K."/>
            <person name="Miller A.N."/>
            <person name="Grigoriev I.V."/>
            <person name="Debuchy R."/>
            <person name="Gladieux P."/>
            <person name="Thoren M.H."/>
            <person name="Johannesson H."/>
        </authorList>
    </citation>
    <scope>NUCLEOTIDE SEQUENCE</scope>
    <source>
        <strain evidence="1">CBS 757.83</strain>
    </source>
</reference>
<name>A0AAN6SXG8_9PEZI</name>
<accession>A0AAN6SXG8</accession>
<dbReference type="AlphaFoldDB" id="A0AAN6SXG8"/>